<organism evidence="1 2">
    <name type="scientific">Leptospira santarosai</name>
    <dbReference type="NCBI Taxonomy" id="28183"/>
    <lineage>
        <taxon>Bacteria</taxon>
        <taxon>Pseudomonadati</taxon>
        <taxon>Spirochaetota</taxon>
        <taxon>Spirochaetia</taxon>
        <taxon>Leptospirales</taxon>
        <taxon>Leptospiraceae</taxon>
        <taxon>Leptospira</taxon>
    </lineage>
</organism>
<gene>
    <name evidence="1" type="ORF">XB16_1580</name>
</gene>
<sequence>MNFKRIKTGIVSVLLLLSCGIKPEMTYESVKQGNDLERIPTVSLKEFFQAWLRNRRHPKMVGINFQKLFEDEKFRYFGRHGEFGLLNSTFLFFKIEKKILENEFPGYEDVFRDDLQGYFWNQILPEMHRNLWVHYDKKNKERCGPKYQYFLENKKVILTMRWEIEDCKDLVFLQDKSYRLVYDLVKKKYE</sequence>
<keyword evidence="1" id="KW-0449">Lipoprotein</keyword>
<dbReference type="Proteomes" id="UP000033961">
    <property type="component" value="Chromosome I"/>
</dbReference>
<accession>A0A2P1QSM1</accession>
<dbReference type="AlphaFoldDB" id="A0A2P1QSM1"/>
<evidence type="ECO:0000313" key="1">
    <source>
        <dbReference type="EMBL" id="AVQ11910.1"/>
    </source>
</evidence>
<name>A0A2P1QSM1_9LEPT</name>
<dbReference type="PROSITE" id="PS51257">
    <property type="entry name" value="PROKAR_LIPOPROTEIN"/>
    <property type="match status" value="1"/>
</dbReference>
<reference evidence="1 2" key="1">
    <citation type="journal article" date="2015" name="Genome Announc.">
        <title>Draft Genome Sequences of Leptospira santarosai Strains U160, U164, and U233, Isolated from Asymptomatic Cattle.</title>
        <authorList>
            <person name="Kremer F.S."/>
            <person name="Eslabao M.R."/>
            <person name="Provisor M."/>
            <person name="Woloski R.D."/>
            <person name="Ramires O.V."/>
            <person name="Moreno L.Z."/>
            <person name="Moreno A.M."/>
            <person name="Hamond C."/>
            <person name="Lilenbaum W."/>
            <person name="Dellagostin O.A."/>
        </authorList>
    </citation>
    <scope>NUCLEOTIDE SEQUENCE [LARGE SCALE GENOMIC DNA]</scope>
    <source>
        <strain evidence="1 2">U160</strain>
    </source>
</reference>
<protein>
    <submittedName>
        <fullName evidence="1">Lipoprotein</fullName>
    </submittedName>
</protein>
<evidence type="ECO:0000313" key="2">
    <source>
        <dbReference type="Proteomes" id="UP000033961"/>
    </source>
</evidence>
<dbReference type="EMBL" id="CP027843">
    <property type="protein sequence ID" value="AVQ11910.1"/>
    <property type="molecule type" value="Genomic_DNA"/>
</dbReference>
<proteinExistence type="predicted"/>